<evidence type="ECO:0000259" key="3">
    <source>
        <dbReference type="Pfam" id="PF01562"/>
    </source>
</evidence>
<dbReference type="Pfam" id="PF01562">
    <property type="entry name" value="Pep_M12B_propep"/>
    <property type="match status" value="1"/>
</dbReference>
<dbReference type="AlphaFoldDB" id="A0A3B3BSV1"/>
<dbReference type="STRING" id="30732.ENSOMEP00000008640"/>
<evidence type="ECO:0000313" key="4">
    <source>
        <dbReference type="Ensembl" id="ENSOMEP00000008640.1"/>
    </source>
</evidence>
<name>A0A3B3BSV1_ORYME</name>
<dbReference type="InterPro" id="IPR002870">
    <property type="entry name" value="Peptidase_M12B_N"/>
</dbReference>
<dbReference type="GeneTree" id="ENSGT00940000156085"/>
<reference evidence="4" key="2">
    <citation type="submission" date="2025-09" db="UniProtKB">
        <authorList>
            <consortium name="Ensembl"/>
        </authorList>
    </citation>
    <scope>IDENTIFICATION</scope>
</reference>
<evidence type="ECO:0000256" key="1">
    <source>
        <dbReference type="ARBA" id="ARBA00023157"/>
    </source>
</evidence>
<evidence type="ECO:0000313" key="5">
    <source>
        <dbReference type="Proteomes" id="UP000261560"/>
    </source>
</evidence>
<keyword evidence="5" id="KW-1185">Reference proteome</keyword>
<proteinExistence type="predicted"/>
<feature type="signal peptide" evidence="2">
    <location>
        <begin position="1"/>
        <end position="26"/>
    </location>
</feature>
<dbReference type="Ensembl" id="ENSOMET00000002096.1">
    <property type="protein sequence ID" value="ENSOMEP00000008640.1"/>
    <property type="gene ID" value="ENSOMEG00000009825.1"/>
</dbReference>
<feature type="chain" id="PRO_5017402851" description="Peptidase M12B propeptide domain-containing protein" evidence="2">
    <location>
        <begin position="27"/>
        <end position="225"/>
    </location>
</feature>
<feature type="domain" description="Peptidase M12B propeptide" evidence="3">
    <location>
        <begin position="53"/>
        <end position="133"/>
    </location>
</feature>
<keyword evidence="2" id="KW-0732">Signal</keyword>
<evidence type="ECO:0000256" key="2">
    <source>
        <dbReference type="SAM" id="SignalP"/>
    </source>
</evidence>
<protein>
    <recommendedName>
        <fullName evidence="3">Peptidase M12B propeptide domain-containing protein</fullName>
    </recommendedName>
</protein>
<accession>A0A3B3BSV1</accession>
<organism evidence="4 5">
    <name type="scientific">Oryzias melastigma</name>
    <name type="common">Marine medaka</name>
    <dbReference type="NCBI Taxonomy" id="30732"/>
    <lineage>
        <taxon>Eukaryota</taxon>
        <taxon>Metazoa</taxon>
        <taxon>Chordata</taxon>
        <taxon>Craniata</taxon>
        <taxon>Vertebrata</taxon>
        <taxon>Euteleostomi</taxon>
        <taxon>Actinopterygii</taxon>
        <taxon>Neopterygii</taxon>
        <taxon>Teleostei</taxon>
        <taxon>Neoteleostei</taxon>
        <taxon>Acanthomorphata</taxon>
        <taxon>Ovalentaria</taxon>
        <taxon>Atherinomorphae</taxon>
        <taxon>Beloniformes</taxon>
        <taxon>Adrianichthyidae</taxon>
        <taxon>Oryziinae</taxon>
        <taxon>Oryzias</taxon>
    </lineage>
</organism>
<keyword evidence="1" id="KW-1015">Disulfide bond</keyword>
<dbReference type="Proteomes" id="UP000261560">
    <property type="component" value="Unplaced"/>
</dbReference>
<dbReference type="PaxDb" id="30732-ENSOMEP00000008640"/>
<dbReference type="OMA" id="YVETISC"/>
<reference evidence="4" key="1">
    <citation type="submission" date="2025-08" db="UniProtKB">
        <authorList>
            <consortium name="Ensembl"/>
        </authorList>
    </citation>
    <scope>IDENTIFICATION</scope>
</reference>
<sequence>MFCSGTITRFCWKSLLIVFRFGWCDWRTSCNSAAASSVGTETIFLSRLKEYGLITPFSTDAHGHFLSHLLSAKHKQRVKREAAPPADSQQSLFFNITAFDKEFHLRLRPNTRLVAPGATVEWHDKVEGFPNASDAAGVYSGVGANQTEFGDGTERILRRELLKTDCNFIGDITDVPGASVAINNCDGLVSPPLNWTEIPDVYVETISCYHSIGQNNHLILLQSSL</sequence>